<organism evidence="2 3">
    <name type="scientific">Hymenobacter ruricola</name>
    <dbReference type="NCBI Taxonomy" id="2791023"/>
    <lineage>
        <taxon>Bacteria</taxon>
        <taxon>Pseudomonadati</taxon>
        <taxon>Bacteroidota</taxon>
        <taxon>Cytophagia</taxon>
        <taxon>Cytophagales</taxon>
        <taxon>Hymenobacteraceae</taxon>
        <taxon>Hymenobacter</taxon>
    </lineage>
</organism>
<accession>A0ABS0I3C2</accession>
<reference evidence="2 3" key="1">
    <citation type="submission" date="2020-11" db="EMBL/GenBank/DDBJ databases">
        <authorList>
            <person name="Kim M.K."/>
        </authorList>
    </citation>
    <scope>NUCLEOTIDE SEQUENCE [LARGE SCALE GENOMIC DNA]</scope>
    <source>
        <strain evidence="2 3">BT662</strain>
    </source>
</reference>
<protein>
    <submittedName>
        <fullName evidence="2">T9SS type A sorting domain-containing protein</fullName>
    </submittedName>
</protein>
<sequence>MAVGDVDADGHPDVVTGGVGLLLNTGTYTLLAARPTAAPNISLAPNPAHDDFTVQLPANSGSTKAALLNALGQVVRRPAVSGAGFRVETAGLAPGVYSLRLHSGAGPVAKRVVVE</sequence>
<evidence type="ECO:0000313" key="3">
    <source>
        <dbReference type="Proteomes" id="UP000618931"/>
    </source>
</evidence>
<feature type="domain" description="Secretion system C-terminal sorting" evidence="1">
    <location>
        <begin position="45"/>
        <end position="114"/>
    </location>
</feature>
<dbReference type="Proteomes" id="UP000618931">
    <property type="component" value="Unassembled WGS sequence"/>
</dbReference>
<proteinExistence type="predicted"/>
<dbReference type="NCBIfam" id="TIGR04183">
    <property type="entry name" value="Por_Secre_tail"/>
    <property type="match status" value="1"/>
</dbReference>
<evidence type="ECO:0000259" key="1">
    <source>
        <dbReference type="Pfam" id="PF18962"/>
    </source>
</evidence>
<dbReference type="Pfam" id="PF18962">
    <property type="entry name" value="Por_Secre_tail"/>
    <property type="match status" value="1"/>
</dbReference>
<evidence type="ECO:0000313" key="2">
    <source>
        <dbReference type="EMBL" id="MBF9221454.1"/>
    </source>
</evidence>
<keyword evidence="3" id="KW-1185">Reference proteome</keyword>
<dbReference type="EMBL" id="JADQDM010000004">
    <property type="protein sequence ID" value="MBF9221454.1"/>
    <property type="molecule type" value="Genomic_DNA"/>
</dbReference>
<gene>
    <name evidence="2" type="ORF">I2H31_10090</name>
</gene>
<comment type="caution">
    <text evidence="2">The sequence shown here is derived from an EMBL/GenBank/DDBJ whole genome shotgun (WGS) entry which is preliminary data.</text>
</comment>
<name>A0ABS0I3C2_9BACT</name>
<dbReference type="RefSeq" id="WP_196292919.1">
    <property type="nucleotide sequence ID" value="NZ_JADQDM010000004.1"/>
</dbReference>
<dbReference type="InterPro" id="IPR026444">
    <property type="entry name" value="Secre_tail"/>
</dbReference>